<dbReference type="Pfam" id="PF08239">
    <property type="entry name" value="SH3_3"/>
    <property type="match status" value="1"/>
</dbReference>
<dbReference type="AlphaFoldDB" id="A0A254TBK9"/>
<sequence length="180" mass="18956">MKRWFLILAGLLAGAAWAESALTSRSTELQAQPQSDSAVITTLPENTKVEVLVRKGAWSQVKTATGQTGWVRMLSLKPEAAGQQASNTSSSNPVGALGSLLTAGRTSNTGTVTTGVRGLSEEDLQNAQANPAEVDKMQKFSVDKNAAQSFAQRNKLSPAKVDYLPDQAPAGNNQRNSEGG</sequence>
<feature type="compositionally biased region" description="Polar residues" evidence="1">
    <location>
        <begin position="170"/>
        <end position="180"/>
    </location>
</feature>
<feature type="signal peptide" evidence="2">
    <location>
        <begin position="1"/>
        <end position="18"/>
    </location>
</feature>
<dbReference type="OrthoDB" id="8821343at2"/>
<organism evidence="4 5">
    <name type="scientific">Noviherbaspirillum denitrificans</name>
    <dbReference type="NCBI Taxonomy" id="1968433"/>
    <lineage>
        <taxon>Bacteria</taxon>
        <taxon>Pseudomonadati</taxon>
        <taxon>Pseudomonadota</taxon>
        <taxon>Betaproteobacteria</taxon>
        <taxon>Burkholderiales</taxon>
        <taxon>Oxalobacteraceae</taxon>
        <taxon>Noviherbaspirillum</taxon>
    </lineage>
</organism>
<evidence type="ECO:0000256" key="2">
    <source>
        <dbReference type="SAM" id="SignalP"/>
    </source>
</evidence>
<protein>
    <recommendedName>
        <fullName evidence="3">SH3b domain-containing protein</fullName>
    </recommendedName>
</protein>
<evidence type="ECO:0000256" key="1">
    <source>
        <dbReference type="SAM" id="MobiDB-lite"/>
    </source>
</evidence>
<evidence type="ECO:0000313" key="5">
    <source>
        <dbReference type="Proteomes" id="UP000197535"/>
    </source>
</evidence>
<evidence type="ECO:0000259" key="3">
    <source>
        <dbReference type="Pfam" id="PF08239"/>
    </source>
</evidence>
<evidence type="ECO:0000313" key="4">
    <source>
        <dbReference type="EMBL" id="OWW20039.1"/>
    </source>
</evidence>
<feature type="compositionally biased region" description="Polar residues" evidence="1">
    <location>
        <begin position="104"/>
        <end position="114"/>
    </location>
</feature>
<feature type="compositionally biased region" description="Polar residues" evidence="1">
    <location>
        <begin position="83"/>
        <end position="93"/>
    </location>
</feature>
<keyword evidence="5" id="KW-1185">Reference proteome</keyword>
<dbReference type="EMBL" id="LSTO01000001">
    <property type="protein sequence ID" value="OWW20039.1"/>
    <property type="molecule type" value="Genomic_DNA"/>
</dbReference>
<feature type="region of interest" description="Disordered" evidence="1">
    <location>
        <begin position="145"/>
        <end position="180"/>
    </location>
</feature>
<dbReference type="InterPro" id="IPR003646">
    <property type="entry name" value="SH3-like_bac-type"/>
</dbReference>
<gene>
    <name evidence="4" type="ORF">AYR66_11575</name>
</gene>
<feature type="compositionally biased region" description="Polar residues" evidence="1">
    <location>
        <begin position="146"/>
        <end position="155"/>
    </location>
</feature>
<comment type="caution">
    <text evidence="4">The sequence shown here is derived from an EMBL/GenBank/DDBJ whole genome shotgun (WGS) entry which is preliminary data.</text>
</comment>
<proteinExistence type="predicted"/>
<name>A0A254TBK9_9BURK</name>
<reference evidence="4 5" key="1">
    <citation type="submission" date="2016-02" db="EMBL/GenBank/DDBJ databases">
        <authorList>
            <person name="Wen L."/>
            <person name="He K."/>
            <person name="Yang H."/>
        </authorList>
    </citation>
    <scope>NUCLEOTIDE SEQUENCE [LARGE SCALE GENOMIC DNA]</scope>
    <source>
        <strain evidence="4 5">TSA40</strain>
    </source>
</reference>
<feature type="region of interest" description="Disordered" evidence="1">
    <location>
        <begin position="81"/>
        <end position="120"/>
    </location>
</feature>
<dbReference type="Gene3D" id="2.30.30.40">
    <property type="entry name" value="SH3 Domains"/>
    <property type="match status" value="1"/>
</dbReference>
<dbReference type="RefSeq" id="WP_088706934.1">
    <property type="nucleotide sequence ID" value="NZ_LSTO01000001.1"/>
</dbReference>
<feature type="chain" id="PRO_5012784302" description="SH3b domain-containing protein" evidence="2">
    <location>
        <begin position="19"/>
        <end position="180"/>
    </location>
</feature>
<keyword evidence="2" id="KW-0732">Signal</keyword>
<feature type="domain" description="SH3b" evidence="3">
    <location>
        <begin position="31"/>
        <end position="72"/>
    </location>
</feature>
<dbReference type="Proteomes" id="UP000197535">
    <property type="component" value="Unassembled WGS sequence"/>
</dbReference>
<accession>A0A254TBK9</accession>